<dbReference type="SMART" id="SM00345">
    <property type="entry name" value="HTH_GNTR"/>
    <property type="match status" value="1"/>
</dbReference>
<dbReference type="PANTHER" id="PTHR43537:SF24">
    <property type="entry name" value="GLUCONATE OPERON TRANSCRIPTIONAL REPRESSOR"/>
    <property type="match status" value="1"/>
</dbReference>
<keyword evidence="2" id="KW-0238">DNA-binding</keyword>
<comment type="caution">
    <text evidence="5">The sequence shown here is derived from an EMBL/GenBank/DDBJ whole genome shotgun (WGS) entry which is preliminary data.</text>
</comment>
<dbReference type="EMBL" id="DWZD01000047">
    <property type="protein sequence ID" value="HJA79673.1"/>
    <property type="molecule type" value="Genomic_DNA"/>
</dbReference>
<name>A0A9D2HPZ8_9BACT</name>
<gene>
    <name evidence="5" type="ORF">H9784_08950</name>
</gene>
<dbReference type="GO" id="GO:0003700">
    <property type="term" value="F:DNA-binding transcription factor activity"/>
    <property type="evidence" value="ECO:0007669"/>
    <property type="project" value="InterPro"/>
</dbReference>
<evidence type="ECO:0000256" key="3">
    <source>
        <dbReference type="ARBA" id="ARBA00023163"/>
    </source>
</evidence>
<dbReference type="Pfam" id="PF00392">
    <property type="entry name" value="GntR"/>
    <property type="match status" value="1"/>
</dbReference>
<dbReference type="SUPFAM" id="SSF46785">
    <property type="entry name" value="Winged helix' DNA-binding domain"/>
    <property type="match status" value="1"/>
</dbReference>
<evidence type="ECO:0000313" key="5">
    <source>
        <dbReference type="EMBL" id="HJA79673.1"/>
    </source>
</evidence>
<reference evidence="5" key="1">
    <citation type="journal article" date="2021" name="PeerJ">
        <title>Extensive microbial diversity within the chicken gut microbiome revealed by metagenomics and culture.</title>
        <authorList>
            <person name="Gilroy R."/>
            <person name="Ravi A."/>
            <person name="Getino M."/>
            <person name="Pursley I."/>
            <person name="Horton D.L."/>
            <person name="Alikhan N.F."/>
            <person name="Baker D."/>
            <person name="Gharbi K."/>
            <person name="Hall N."/>
            <person name="Watson M."/>
            <person name="Adriaenssens E.M."/>
            <person name="Foster-Nyarko E."/>
            <person name="Jarju S."/>
            <person name="Secka A."/>
            <person name="Antonio M."/>
            <person name="Oren A."/>
            <person name="Chaudhuri R.R."/>
            <person name="La Ragione R."/>
            <person name="Hildebrand F."/>
            <person name="Pallen M.J."/>
        </authorList>
    </citation>
    <scope>NUCLEOTIDE SEQUENCE</scope>
    <source>
        <strain evidence="5">5032</strain>
    </source>
</reference>
<evidence type="ECO:0000313" key="6">
    <source>
        <dbReference type="Proteomes" id="UP000823821"/>
    </source>
</evidence>
<dbReference type="Gene3D" id="1.20.120.530">
    <property type="entry name" value="GntR ligand-binding domain-like"/>
    <property type="match status" value="1"/>
</dbReference>
<proteinExistence type="predicted"/>
<dbReference type="InterPro" id="IPR011711">
    <property type="entry name" value="GntR_C"/>
</dbReference>
<dbReference type="SUPFAM" id="SSF48008">
    <property type="entry name" value="GntR ligand-binding domain-like"/>
    <property type="match status" value="1"/>
</dbReference>
<evidence type="ECO:0000259" key="4">
    <source>
        <dbReference type="PROSITE" id="PS50949"/>
    </source>
</evidence>
<dbReference type="GO" id="GO:0003677">
    <property type="term" value="F:DNA binding"/>
    <property type="evidence" value="ECO:0007669"/>
    <property type="project" value="UniProtKB-KW"/>
</dbReference>
<dbReference type="Proteomes" id="UP000823821">
    <property type="component" value="Unassembled WGS sequence"/>
</dbReference>
<dbReference type="InterPro" id="IPR036390">
    <property type="entry name" value="WH_DNA-bd_sf"/>
</dbReference>
<dbReference type="AlphaFoldDB" id="A0A9D2HPZ8"/>
<dbReference type="SMART" id="SM00895">
    <property type="entry name" value="FCD"/>
    <property type="match status" value="1"/>
</dbReference>
<sequence length="231" mass="26239">MSTVAETCSLQAIAYIKQCLLDGKLSPGDPIKEVSIATELGISRGPVREALQTLLQEGLVTGLPQKAKHIRRLSAQEVVDSYCLGGTLEGACIVQSLPRLDQAVLLKARHVWEEMRRRSGEVRGLVELAPLDDAFHTTLMSRCRNQLMRDTARKACANISKFLYFKCWNELYSPDEFVRRHEDVLKAVESRDPRHIERTVLEHYRETGRRLAGICSKHSQQRCCDEEFIMD</sequence>
<keyword evidence="1" id="KW-0805">Transcription regulation</keyword>
<dbReference type="InterPro" id="IPR000524">
    <property type="entry name" value="Tscrpt_reg_HTH_GntR"/>
</dbReference>
<organism evidence="5 6">
    <name type="scientific">Candidatus Desulfovibrio intestinavium</name>
    <dbReference type="NCBI Taxonomy" id="2838534"/>
    <lineage>
        <taxon>Bacteria</taxon>
        <taxon>Pseudomonadati</taxon>
        <taxon>Thermodesulfobacteriota</taxon>
        <taxon>Desulfovibrionia</taxon>
        <taxon>Desulfovibrionales</taxon>
        <taxon>Desulfovibrionaceae</taxon>
        <taxon>Desulfovibrio</taxon>
    </lineage>
</organism>
<dbReference type="PANTHER" id="PTHR43537">
    <property type="entry name" value="TRANSCRIPTIONAL REGULATOR, GNTR FAMILY"/>
    <property type="match status" value="1"/>
</dbReference>
<evidence type="ECO:0000256" key="2">
    <source>
        <dbReference type="ARBA" id="ARBA00023125"/>
    </source>
</evidence>
<feature type="domain" description="HTH gntR-type" evidence="4">
    <location>
        <begin position="6"/>
        <end position="73"/>
    </location>
</feature>
<dbReference type="Gene3D" id="1.10.10.10">
    <property type="entry name" value="Winged helix-like DNA-binding domain superfamily/Winged helix DNA-binding domain"/>
    <property type="match status" value="1"/>
</dbReference>
<reference evidence="5" key="2">
    <citation type="submission" date="2021-04" db="EMBL/GenBank/DDBJ databases">
        <authorList>
            <person name="Gilroy R."/>
        </authorList>
    </citation>
    <scope>NUCLEOTIDE SEQUENCE</scope>
    <source>
        <strain evidence="5">5032</strain>
    </source>
</reference>
<evidence type="ECO:0000256" key="1">
    <source>
        <dbReference type="ARBA" id="ARBA00023015"/>
    </source>
</evidence>
<protein>
    <submittedName>
        <fullName evidence="5">GntR family transcriptional regulator</fullName>
    </submittedName>
</protein>
<keyword evidence="3" id="KW-0804">Transcription</keyword>
<dbReference type="InterPro" id="IPR036388">
    <property type="entry name" value="WH-like_DNA-bd_sf"/>
</dbReference>
<dbReference type="PROSITE" id="PS50949">
    <property type="entry name" value="HTH_GNTR"/>
    <property type="match status" value="1"/>
</dbReference>
<dbReference type="Pfam" id="PF07729">
    <property type="entry name" value="FCD"/>
    <property type="match status" value="1"/>
</dbReference>
<accession>A0A9D2HPZ8</accession>
<dbReference type="InterPro" id="IPR008920">
    <property type="entry name" value="TF_FadR/GntR_C"/>
</dbReference>